<dbReference type="Pfam" id="PF13422">
    <property type="entry name" value="DUF4110"/>
    <property type="match status" value="1"/>
</dbReference>
<evidence type="ECO:0000313" key="3">
    <source>
        <dbReference type="EMBL" id="KZS96555.1"/>
    </source>
</evidence>
<protein>
    <recommendedName>
        <fullName evidence="2">DUF4110 domain-containing protein</fullName>
    </recommendedName>
</protein>
<dbReference type="Proteomes" id="UP000076722">
    <property type="component" value="Unassembled WGS sequence"/>
</dbReference>
<dbReference type="PANTHER" id="PTHR46063:SF1">
    <property type="entry name" value="KELCH DOMAIN-CONTAINING PROTEIN 4"/>
    <property type="match status" value="1"/>
</dbReference>
<name>A0A164Y3X2_9AGAM</name>
<dbReference type="InterPro" id="IPR025183">
    <property type="entry name" value="DUF4110"/>
</dbReference>
<feature type="region of interest" description="Disordered" evidence="1">
    <location>
        <begin position="1"/>
        <end position="46"/>
    </location>
</feature>
<dbReference type="PANTHER" id="PTHR46063">
    <property type="entry name" value="KELCH DOMAIN-CONTAINING PROTEIN"/>
    <property type="match status" value="1"/>
</dbReference>
<sequence length="698" mass="75457">MAKKKQPANKQNAKAAKKAKAAAKVEKKETKKIKSSKEEDSDDDLEGILDKFRREWESSHTVTEETVASPPSRRANATLTACPSGNHLWCIGGEYMSSDGKAYFYNDVYRYTPEKNEWRKYSSPECPGPRSAHAVVASPQSGGLLFLFGGEFSSPSQTSFHHYRDFWSFSIATHEWTRIDNGGGGGGGGGRGKGKNVMPSARSGCRMAMYKHHVVLFGGFHDVGIRTTYLQDLWLFDTQEYRWHQVTFPPTTRVPSARSGFSFLPHTHGLILHGGYTKEYPSSVGVKGKPNKSKMVQGIGKALDDTYLLSFSEGLTNAHRMSADPLHPTFTKIKIPASANNTPTPTRSGCTMSFWPRASSSTSSTASAGGAGIGVLFGGVSDREIDEERMESVFWDELWGLRVDSSGIGGLGASGRWVRMGLKVSKKKKKGGGNANAKRDDGGTIALNQGNEADPDDPLLTVPHARYNAMLAILKNTLYILAGIYELGSHEYTLDDFHAINLDKMDGYTCLWKGEVVDEILARVKEREGGGGGDSSSDEDNDDDEDGDGDTDSESGDDSEDEGEDGDEGQGEEDEGATPTENISNTPQPGESLAAFYARTREHWAQRVLQNNDGTIGGAGSADLKPASGGGKMIRRDGFSMAEERYLEYKPTLEGIERILREAGLDDEDIKRGAGAGSVGPGGIVGGGLGGTVSRNRR</sequence>
<dbReference type="InterPro" id="IPR015915">
    <property type="entry name" value="Kelch-typ_b-propeller"/>
</dbReference>
<feature type="compositionally biased region" description="Acidic residues" evidence="1">
    <location>
        <begin position="536"/>
        <end position="576"/>
    </location>
</feature>
<gene>
    <name evidence="3" type="ORF">SISNIDRAFT_473333</name>
</gene>
<dbReference type="Pfam" id="PF24681">
    <property type="entry name" value="Kelch_KLHDC2_KLHL20_DRC7"/>
    <property type="match status" value="1"/>
</dbReference>
<feature type="region of interest" description="Disordered" evidence="1">
    <location>
        <begin position="526"/>
        <end position="590"/>
    </location>
</feature>
<feature type="region of interest" description="Disordered" evidence="1">
    <location>
        <begin position="672"/>
        <end position="698"/>
    </location>
</feature>
<dbReference type="OrthoDB" id="4447at2759"/>
<accession>A0A164Y3X2</accession>
<evidence type="ECO:0000313" key="4">
    <source>
        <dbReference type="Proteomes" id="UP000076722"/>
    </source>
</evidence>
<feature type="domain" description="DUF4110" evidence="2">
    <location>
        <begin position="583"/>
        <end position="662"/>
    </location>
</feature>
<evidence type="ECO:0000256" key="1">
    <source>
        <dbReference type="SAM" id="MobiDB-lite"/>
    </source>
</evidence>
<feature type="compositionally biased region" description="Gly residues" evidence="1">
    <location>
        <begin position="674"/>
        <end position="691"/>
    </location>
</feature>
<dbReference type="AlphaFoldDB" id="A0A164Y3X2"/>
<dbReference type="SUPFAM" id="SSF117281">
    <property type="entry name" value="Kelch motif"/>
    <property type="match status" value="1"/>
</dbReference>
<evidence type="ECO:0000259" key="2">
    <source>
        <dbReference type="Pfam" id="PF13422"/>
    </source>
</evidence>
<feature type="compositionally biased region" description="Polar residues" evidence="1">
    <location>
        <begin position="579"/>
        <end position="589"/>
    </location>
</feature>
<keyword evidence="4" id="KW-1185">Reference proteome</keyword>
<feature type="region of interest" description="Disordered" evidence="1">
    <location>
        <begin position="428"/>
        <end position="453"/>
    </location>
</feature>
<organism evidence="3 4">
    <name type="scientific">Sistotremastrum niveocremeum HHB9708</name>
    <dbReference type="NCBI Taxonomy" id="1314777"/>
    <lineage>
        <taxon>Eukaryota</taxon>
        <taxon>Fungi</taxon>
        <taxon>Dikarya</taxon>
        <taxon>Basidiomycota</taxon>
        <taxon>Agaricomycotina</taxon>
        <taxon>Agaricomycetes</taxon>
        <taxon>Sistotremastrales</taxon>
        <taxon>Sistotremastraceae</taxon>
        <taxon>Sertulicium</taxon>
        <taxon>Sertulicium niveocremeum</taxon>
    </lineage>
</organism>
<proteinExistence type="predicted"/>
<dbReference type="EMBL" id="KV419399">
    <property type="protein sequence ID" value="KZS96555.1"/>
    <property type="molecule type" value="Genomic_DNA"/>
</dbReference>
<dbReference type="InterPro" id="IPR052588">
    <property type="entry name" value="Kelch_domain_protein"/>
</dbReference>
<dbReference type="STRING" id="1314777.A0A164Y3X2"/>
<dbReference type="Gene3D" id="2.120.10.80">
    <property type="entry name" value="Kelch-type beta propeller"/>
    <property type="match status" value="1"/>
</dbReference>
<reference evidence="3 4" key="1">
    <citation type="journal article" date="2016" name="Mol. Biol. Evol.">
        <title>Comparative Genomics of Early-Diverging Mushroom-Forming Fungi Provides Insights into the Origins of Lignocellulose Decay Capabilities.</title>
        <authorList>
            <person name="Nagy L.G."/>
            <person name="Riley R."/>
            <person name="Tritt A."/>
            <person name="Adam C."/>
            <person name="Daum C."/>
            <person name="Floudas D."/>
            <person name="Sun H."/>
            <person name="Yadav J.S."/>
            <person name="Pangilinan J."/>
            <person name="Larsson K.H."/>
            <person name="Matsuura K."/>
            <person name="Barry K."/>
            <person name="Labutti K."/>
            <person name="Kuo R."/>
            <person name="Ohm R.A."/>
            <person name="Bhattacharya S.S."/>
            <person name="Shirouzu T."/>
            <person name="Yoshinaga Y."/>
            <person name="Martin F.M."/>
            <person name="Grigoriev I.V."/>
            <person name="Hibbett D.S."/>
        </authorList>
    </citation>
    <scope>NUCLEOTIDE SEQUENCE [LARGE SCALE GENOMIC DNA]</scope>
    <source>
        <strain evidence="3 4">HHB9708</strain>
    </source>
</reference>